<name>A0A6A5QGI1_AMPQU</name>
<organism evidence="1 2">
    <name type="scientific">Ampelomyces quisqualis</name>
    <name type="common">Powdery mildew agent</name>
    <dbReference type="NCBI Taxonomy" id="50730"/>
    <lineage>
        <taxon>Eukaryota</taxon>
        <taxon>Fungi</taxon>
        <taxon>Dikarya</taxon>
        <taxon>Ascomycota</taxon>
        <taxon>Pezizomycotina</taxon>
        <taxon>Dothideomycetes</taxon>
        <taxon>Pleosporomycetidae</taxon>
        <taxon>Pleosporales</taxon>
        <taxon>Pleosporineae</taxon>
        <taxon>Phaeosphaeriaceae</taxon>
        <taxon>Ampelomyces</taxon>
    </lineage>
</organism>
<proteinExistence type="predicted"/>
<accession>A0A6A5QGI1</accession>
<dbReference type="Proteomes" id="UP000800096">
    <property type="component" value="Unassembled WGS sequence"/>
</dbReference>
<feature type="non-terminal residue" evidence="1">
    <location>
        <position position="1"/>
    </location>
</feature>
<sequence length="68" mass="7483">EERDEEGELQWKEAGLNCGQDIGEFTDTELFAAAVVSGHAITKFRSEGSVVHKAQTFPSCRAILETLE</sequence>
<dbReference type="AlphaFoldDB" id="A0A6A5QGI1"/>
<gene>
    <name evidence="1" type="ORF">BDU57DRAFT_431186</name>
</gene>
<keyword evidence="2" id="KW-1185">Reference proteome</keyword>
<protein>
    <submittedName>
        <fullName evidence="1">Uncharacterized protein</fullName>
    </submittedName>
</protein>
<evidence type="ECO:0000313" key="1">
    <source>
        <dbReference type="EMBL" id="KAF1914613.1"/>
    </source>
</evidence>
<evidence type="ECO:0000313" key="2">
    <source>
        <dbReference type="Proteomes" id="UP000800096"/>
    </source>
</evidence>
<feature type="non-terminal residue" evidence="1">
    <location>
        <position position="68"/>
    </location>
</feature>
<dbReference type="EMBL" id="ML979137">
    <property type="protein sequence ID" value="KAF1914613.1"/>
    <property type="molecule type" value="Genomic_DNA"/>
</dbReference>
<reference evidence="1" key="1">
    <citation type="journal article" date="2020" name="Stud. Mycol.">
        <title>101 Dothideomycetes genomes: a test case for predicting lifestyles and emergence of pathogens.</title>
        <authorList>
            <person name="Haridas S."/>
            <person name="Albert R."/>
            <person name="Binder M."/>
            <person name="Bloem J."/>
            <person name="Labutti K."/>
            <person name="Salamov A."/>
            <person name="Andreopoulos B."/>
            <person name="Baker S."/>
            <person name="Barry K."/>
            <person name="Bills G."/>
            <person name="Bluhm B."/>
            <person name="Cannon C."/>
            <person name="Castanera R."/>
            <person name="Culley D."/>
            <person name="Daum C."/>
            <person name="Ezra D."/>
            <person name="Gonzalez J."/>
            <person name="Henrissat B."/>
            <person name="Kuo A."/>
            <person name="Liang C."/>
            <person name="Lipzen A."/>
            <person name="Lutzoni F."/>
            <person name="Magnuson J."/>
            <person name="Mondo S."/>
            <person name="Nolan M."/>
            <person name="Ohm R."/>
            <person name="Pangilinan J."/>
            <person name="Park H.-J."/>
            <person name="Ramirez L."/>
            <person name="Alfaro M."/>
            <person name="Sun H."/>
            <person name="Tritt A."/>
            <person name="Yoshinaga Y."/>
            <person name="Zwiers L.-H."/>
            <person name="Turgeon B."/>
            <person name="Goodwin S."/>
            <person name="Spatafora J."/>
            <person name="Crous P."/>
            <person name="Grigoriev I."/>
        </authorList>
    </citation>
    <scope>NUCLEOTIDE SEQUENCE</scope>
    <source>
        <strain evidence="1">HMLAC05119</strain>
    </source>
</reference>